<dbReference type="Pfam" id="PF13539">
    <property type="entry name" value="Peptidase_M15_4"/>
    <property type="match status" value="1"/>
</dbReference>
<organism evidence="2 3">
    <name type="scientific">Baekduia soli</name>
    <dbReference type="NCBI Taxonomy" id="496014"/>
    <lineage>
        <taxon>Bacteria</taxon>
        <taxon>Bacillati</taxon>
        <taxon>Actinomycetota</taxon>
        <taxon>Thermoleophilia</taxon>
        <taxon>Solirubrobacterales</taxon>
        <taxon>Baekduiaceae</taxon>
        <taxon>Baekduia</taxon>
    </lineage>
</organism>
<dbReference type="GO" id="GO:0008233">
    <property type="term" value="F:peptidase activity"/>
    <property type="evidence" value="ECO:0007669"/>
    <property type="project" value="InterPro"/>
</dbReference>
<dbReference type="OrthoDB" id="9799970at2"/>
<dbReference type="InterPro" id="IPR039561">
    <property type="entry name" value="Peptidase_M15C"/>
</dbReference>
<accession>A0A5B8U6I5</accession>
<evidence type="ECO:0000259" key="1">
    <source>
        <dbReference type="Pfam" id="PF13539"/>
    </source>
</evidence>
<dbReference type="Proteomes" id="UP000321805">
    <property type="component" value="Chromosome"/>
</dbReference>
<dbReference type="EMBL" id="CP042430">
    <property type="protein sequence ID" value="QEC48749.1"/>
    <property type="molecule type" value="Genomic_DNA"/>
</dbReference>
<keyword evidence="3" id="KW-1185">Reference proteome</keyword>
<dbReference type="AlphaFoldDB" id="A0A5B8U6I5"/>
<evidence type="ECO:0000313" key="3">
    <source>
        <dbReference type="Proteomes" id="UP000321805"/>
    </source>
</evidence>
<feature type="domain" description="Peptidase M15C" evidence="1">
    <location>
        <begin position="132"/>
        <end position="210"/>
    </location>
</feature>
<dbReference type="Gene3D" id="3.30.1380.10">
    <property type="match status" value="1"/>
</dbReference>
<dbReference type="InterPro" id="IPR009045">
    <property type="entry name" value="Zn_M74/Hedgehog-like"/>
</dbReference>
<gene>
    <name evidence="2" type="ORF">FSW04_14990</name>
</gene>
<dbReference type="RefSeq" id="WP_146920635.1">
    <property type="nucleotide sequence ID" value="NZ_CP042430.1"/>
</dbReference>
<dbReference type="KEGG" id="bsol:FSW04_14990"/>
<name>A0A5B8U6I5_9ACTN</name>
<proteinExistence type="predicted"/>
<dbReference type="SUPFAM" id="SSF55166">
    <property type="entry name" value="Hedgehog/DD-peptidase"/>
    <property type="match status" value="1"/>
</dbReference>
<protein>
    <submittedName>
        <fullName evidence="2">M15 family metallopeptidase</fullName>
    </submittedName>
</protein>
<evidence type="ECO:0000313" key="2">
    <source>
        <dbReference type="EMBL" id="QEC48749.1"/>
    </source>
</evidence>
<sequence>MPVPLALPAAPVAFASPFRASAEPLSKPIRAELRSGGFWHPGCPVPLSGLRVLTVRHWGFDGRAHTGRLIVNAGATGSIAGVFARLYGLHFPIRHLKLSAVYGPVAGRPTDGDVSGSFECRQAVPSPCVGGTGTGTWSMHAYGLAVDLNPRENPYVGCGQLHDPAARLYRDRSRHRRGMITRRVIGAFASVGWGWGGGWTGNTKDYMHFSSTGH</sequence>
<reference evidence="2 3" key="1">
    <citation type="journal article" date="2018" name="J. Microbiol.">
        <title>Baekduia soli gen. nov., sp. nov., a novel bacterium isolated from the soil of Baekdu Mountain and proposal of a novel family name, Baekduiaceae fam. nov.</title>
        <authorList>
            <person name="An D.S."/>
            <person name="Siddiqi M.Z."/>
            <person name="Kim K.H."/>
            <person name="Yu H.S."/>
            <person name="Im W.T."/>
        </authorList>
    </citation>
    <scope>NUCLEOTIDE SEQUENCE [LARGE SCALE GENOMIC DNA]</scope>
    <source>
        <strain evidence="2 3">BR7-21</strain>
    </source>
</reference>